<reference evidence="1 2" key="1">
    <citation type="submission" date="2014-03" db="EMBL/GenBank/DDBJ databases">
        <title>The draft genome sequence of Thalassospira mesophila JCM 18969.</title>
        <authorList>
            <person name="Lai Q."/>
            <person name="Shao Z."/>
        </authorList>
    </citation>
    <scope>NUCLEOTIDE SEQUENCE [LARGE SCALE GENOMIC DNA]</scope>
    <source>
        <strain evidence="1 2">JCM 18969</strain>
    </source>
</reference>
<evidence type="ECO:0000313" key="2">
    <source>
        <dbReference type="Proteomes" id="UP000193391"/>
    </source>
</evidence>
<dbReference type="STRING" id="1293891.TMES_00740"/>
<dbReference type="AlphaFoldDB" id="A0A1Y2L4B9"/>
<protein>
    <submittedName>
        <fullName evidence="1">Uncharacterized protein</fullName>
    </submittedName>
</protein>
<comment type="caution">
    <text evidence="1">The sequence shown here is derived from an EMBL/GenBank/DDBJ whole genome shotgun (WGS) entry which is preliminary data.</text>
</comment>
<accession>A0A1Y2L4B9</accession>
<dbReference type="EMBL" id="JFKA01000001">
    <property type="protein sequence ID" value="OSQ40380.1"/>
    <property type="molecule type" value="Genomic_DNA"/>
</dbReference>
<organism evidence="1 2">
    <name type="scientific">Thalassospira mesophila</name>
    <dbReference type="NCBI Taxonomy" id="1293891"/>
    <lineage>
        <taxon>Bacteria</taxon>
        <taxon>Pseudomonadati</taxon>
        <taxon>Pseudomonadota</taxon>
        <taxon>Alphaproteobacteria</taxon>
        <taxon>Rhodospirillales</taxon>
        <taxon>Thalassospiraceae</taxon>
        <taxon>Thalassospira</taxon>
    </lineage>
</organism>
<keyword evidence="2" id="KW-1185">Reference proteome</keyword>
<evidence type="ECO:0000313" key="1">
    <source>
        <dbReference type="EMBL" id="OSQ40380.1"/>
    </source>
</evidence>
<name>A0A1Y2L4B9_9PROT</name>
<dbReference type="Proteomes" id="UP000193391">
    <property type="component" value="Unassembled WGS sequence"/>
</dbReference>
<gene>
    <name evidence="1" type="ORF">TMES_00740</name>
</gene>
<sequence length="63" mass="7139">MALFLPDGCNVNFIVYNEPSLRYMRGDWFFLTRSGAPAICQRNPVFTPGQNITIAAILQDRMS</sequence>
<proteinExistence type="predicted"/>